<evidence type="ECO:0000313" key="2">
    <source>
        <dbReference type="Proteomes" id="UP000308339"/>
    </source>
</evidence>
<name>A0A482MH79_9CAUD</name>
<dbReference type="Proteomes" id="UP000308339">
    <property type="component" value="Segment"/>
</dbReference>
<proteinExistence type="predicted"/>
<gene>
    <name evidence="1" type="ORF">CPT_Serbin_063</name>
</gene>
<reference evidence="1 2" key="1">
    <citation type="journal article" date="2019" name="Microbiol. Resour. Announc.">
        <title>Complete Genome Sequence of Serratia marcescens Siphophage Serbin.</title>
        <authorList>
            <person name="Williams E.A."/>
            <person name="Hopson H."/>
            <person name="Rodriguez A."/>
            <person name="Kongari R."/>
            <person name="Bonasera R."/>
            <person name="Hernandez-Morales A.C."/>
            <person name="Liu M."/>
        </authorList>
    </citation>
    <scope>NUCLEOTIDE SEQUENCE [LARGE SCALE GENOMIC DNA]</scope>
</reference>
<dbReference type="EMBL" id="MK608336">
    <property type="protein sequence ID" value="QBQ72979.1"/>
    <property type="molecule type" value="Genomic_DNA"/>
</dbReference>
<keyword evidence="2" id="KW-1185">Reference proteome</keyword>
<sequence>MRKTKNRCKAVVEQAIKDLMKFGGLTRQQAVELLYQVVLERRV</sequence>
<evidence type="ECO:0000313" key="1">
    <source>
        <dbReference type="EMBL" id="QBQ72979.1"/>
    </source>
</evidence>
<protein>
    <submittedName>
        <fullName evidence="1">Uncharacterized protein</fullName>
    </submittedName>
</protein>
<accession>A0A482MH79</accession>
<organism evidence="1 2">
    <name type="scientific">Serratia phage Serbin</name>
    <dbReference type="NCBI Taxonomy" id="2562181"/>
    <lineage>
        <taxon>Viruses</taxon>
        <taxon>Duplodnaviria</taxon>
        <taxon>Heunggongvirae</taxon>
        <taxon>Uroviricota</taxon>
        <taxon>Caudoviricetes</taxon>
        <taxon>Serbinvirus</taxon>
        <taxon>Serbinvirus serbin</taxon>
    </lineage>
</organism>